<sequence>MILFASAWFFLLLPLPILLHFLLPPFQDARSALRVPLFDTLAKTSGQTPAAGAVVRRRGRWQFALALLCWVAIVTALARPQWLGEPIVRELPTRDLLLAIDLSGSMQTEDFVNKDGERVDRLTAVKEVLDDFLTERQGDRVAMIVFGNGAFVQIPFTQDLEVCRQLLQQTAVGMAGPKTALGDAIGLGITLFERSELKDKVMIALTDGNDTGSQVPPAEAAKIAADKGIVIHTIAVGDPAAAGEEKIDEATLKEMANVSQGRFFRANDRQELQQIYTELDKMSERKVESISHRPKRDLYFGFLAVALMLSVVYHVILILRGMLERRVSAG</sequence>
<dbReference type="SMART" id="SM00327">
    <property type="entry name" value="VWA"/>
    <property type="match status" value="1"/>
</dbReference>
<evidence type="ECO:0000313" key="3">
    <source>
        <dbReference type="EMBL" id="TWU42672.1"/>
    </source>
</evidence>
<dbReference type="SUPFAM" id="SSF53300">
    <property type="entry name" value="vWA-like"/>
    <property type="match status" value="1"/>
</dbReference>
<evidence type="ECO:0000259" key="2">
    <source>
        <dbReference type="PROSITE" id="PS50234"/>
    </source>
</evidence>
<proteinExistence type="predicted"/>
<feature type="transmembrane region" description="Helical" evidence="1">
    <location>
        <begin position="298"/>
        <end position="319"/>
    </location>
</feature>
<name>A0A5C6E1A3_9BACT</name>
<dbReference type="RefSeq" id="WP_146524681.1">
    <property type="nucleotide sequence ID" value="NZ_SJPV01000001.1"/>
</dbReference>
<dbReference type="InterPro" id="IPR036465">
    <property type="entry name" value="vWFA_dom_sf"/>
</dbReference>
<keyword evidence="4" id="KW-1185">Reference proteome</keyword>
<dbReference type="PROSITE" id="PS50234">
    <property type="entry name" value="VWFA"/>
    <property type="match status" value="1"/>
</dbReference>
<feature type="domain" description="VWFA" evidence="2">
    <location>
        <begin position="95"/>
        <end position="279"/>
    </location>
</feature>
<accession>A0A5C6E1A3</accession>
<dbReference type="InterPro" id="IPR050768">
    <property type="entry name" value="UPF0353/GerABKA_families"/>
</dbReference>
<comment type="caution">
    <text evidence="3">The sequence shown here is derived from an EMBL/GenBank/DDBJ whole genome shotgun (WGS) entry which is preliminary data.</text>
</comment>
<dbReference type="PANTHER" id="PTHR22550:SF18">
    <property type="entry name" value="VWFA DOMAIN-CONTAINING PROTEIN"/>
    <property type="match status" value="1"/>
</dbReference>
<reference evidence="3 4" key="1">
    <citation type="submission" date="2019-02" db="EMBL/GenBank/DDBJ databases">
        <title>Deep-cultivation of Planctomycetes and their phenomic and genomic characterization uncovers novel biology.</title>
        <authorList>
            <person name="Wiegand S."/>
            <person name="Jogler M."/>
            <person name="Boedeker C."/>
            <person name="Pinto D."/>
            <person name="Vollmers J."/>
            <person name="Rivas-Marin E."/>
            <person name="Kohn T."/>
            <person name="Peeters S.H."/>
            <person name="Heuer A."/>
            <person name="Rast P."/>
            <person name="Oberbeckmann S."/>
            <person name="Bunk B."/>
            <person name="Jeske O."/>
            <person name="Meyerdierks A."/>
            <person name="Storesund J.E."/>
            <person name="Kallscheuer N."/>
            <person name="Luecker S."/>
            <person name="Lage O.M."/>
            <person name="Pohl T."/>
            <person name="Merkel B.J."/>
            <person name="Hornburger P."/>
            <person name="Mueller R.-W."/>
            <person name="Bruemmer F."/>
            <person name="Labrenz M."/>
            <person name="Spormann A.M."/>
            <person name="Op Den Camp H."/>
            <person name="Overmann J."/>
            <person name="Amann R."/>
            <person name="Jetten M.S.M."/>
            <person name="Mascher T."/>
            <person name="Medema M.H."/>
            <person name="Devos D.P."/>
            <person name="Kaster A.-K."/>
            <person name="Ovreas L."/>
            <person name="Rohde M."/>
            <person name="Galperin M.Y."/>
            <person name="Jogler C."/>
        </authorList>
    </citation>
    <scope>NUCLEOTIDE SEQUENCE [LARGE SCALE GENOMIC DNA]</scope>
    <source>
        <strain evidence="3 4">Poly41</strain>
    </source>
</reference>
<organism evidence="3 4">
    <name type="scientific">Novipirellula artificiosorum</name>
    <dbReference type="NCBI Taxonomy" id="2528016"/>
    <lineage>
        <taxon>Bacteria</taxon>
        <taxon>Pseudomonadati</taxon>
        <taxon>Planctomycetota</taxon>
        <taxon>Planctomycetia</taxon>
        <taxon>Pirellulales</taxon>
        <taxon>Pirellulaceae</taxon>
        <taxon>Novipirellula</taxon>
    </lineage>
</organism>
<dbReference type="Proteomes" id="UP000319143">
    <property type="component" value="Unassembled WGS sequence"/>
</dbReference>
<dbReference type="InterPro" id="IPR002035">
    <property type="entry name" value="VWF_A"/>
</dbReference>
<feature type="transmembrane region" description="Helical" evidence="1">
    <location>
        <begin position="6"/>
        <end position="23"/>
    </location>
</feature>
<evidence type="ECO:0000313" key="4">
    <source>
        <dbReference type="Proteomes" id="UP000319143"/>
    </source>
</evidence>
<dbReference type="PANTHER" id="PTHR22550">
    <property type="entry name" value="SPORE GERMINATION PROTEIN"/>
    <property type="match status" value="1"/>
</dbReference>
<gene>
    <name evidence="3" type="ORF">Poly41_09710</name>
</gene>
<evidence type="ECO:0000256" key="1">
    <source>
        <dbReference type="SAM" id="Phobius"/>
    </source>
</evidence>
<dbReference type="AlphaFoldDB" id="A0A5C6E1A3"/>
<keyword evidence="1" id="KW-0812">Transmembrane</keyword>
<dbReference type="Pfam" id="PF00092">
    <property type="entry name" value="VWA"/>
    <property type="match status" value="1"/>
</dbReference>
<dbReference type="OrthoDB" id="9781333at2"/>
<feature type="transmembrane region" description="Helical" evidence="1">
    <location>
        <begin position="63"/>
        <end position="82"/>
    </location>
</feature>
<dbReference type="Gene3D" id="3.40.50.410">
    <property type="entry name" value="von Willebrand factor, type A domain"/>
    <property type="match status" value="1"/>
</dbReference>
<keyword evidence="1" id="KW-1133">Transmembrane helix</keyword>
<keyword evidence="1" id="KW-0472">Membrane</keyword>
<dbReference type="EMBL" id="SJPV01000001">
    <property type="protein sequence ID" value="TWU42672.1"/>
    <property type="molecule type" value="Genomic_DNA"/>
</dbReference>
<protein>
    <submittedName>
        <fullName evidence="3">von Willebrand factor type A domain protein</fullName>
    </submittedName>
</protein>